<feature type="domain" description="Pyridoxamine 5'-phosphate oxidase N-terminal" evidence="1">
    <location>
        <begin position="5"/>
        <end position="92"/>
    </location>
</feature>
<comment type="caution">
    <text evidence="2">The sequence shown here is derived from an EMBL/GenBank/DDBJ whole genome shotgun (WGS) entry which is preliminary data.</text>
</comment>
<dbReference type="NCBIfam" id="TIGR04023">
    <property type="entry name" value="PPOX_MSMEG_5819"/>
    <property type="match status" value="1"/>
</dbReference>
<keyword evidence="3" id="KW-1185">Reference proteome</keyword>
<accession>A0ABP8EWB2</accession>
<dbReference type="InterPro" id="IPR011576">
    <property type="entry name" value="Pyridox_Oxase_N"/>
</dbReference>
<proteinExistence type="predicted"/>
<dbReference type="InterPro" id="IPR012349">
    <property type="entry name" value="Split_barrel_FMN-bd"/>
</dbReference>
<dbReference type="Gene3D" id="2.30.110.10">
    <property type="entry name" value="Electron Transport, Fmn-binding Protein, Chain A"/>
    <property type="match status" value="1"/>
</dbReference>
<evidence type="ECO:0000313" key="2">
    <source>
        <dbReference type="EMBL" id="GAA4288284.1"/>
    </source>
</evidence>
<dbReference type="RefSeq" id="WP_345042007.1">
    <property type="nucleotide sequence ID" value="NZ_BAABBA010000013.1"/>
</dbReference>
<dbReference type="Pfam" id="PF01243">
    <property type="entry name" value="PNPOx_N"/>
    <property type="match status" value="1"/>
</dbReference>
<dbReference type="InterPro" id="IPR024031">
    <property type="entry name" value="MSMEG_5819/OxyR"/>
</dbReference>
<dbReference type="EMBL" id="BAABBA010000013">
    <property type="protein sequence ID" value="GAA4288284.1"/>
    <property type="molecule type" value="Genomic_DNA"/>
</dbReference>
<dbReference type="Proteomes" id="UP001499841">
    <property type="component" value="Unassembled WGS sequence"/>
</dbReference>
<name>A0ABP8EWB2_9MICO</name>
<evidence type="ECO:0000259" key="1">
    <source>
        <dbReference type="Pfam" id="PF01243"/>
    </source>
</evidence>
<evidence type="ECO:0000313" key="3">
    <source>
        <dbReference type="Proteomes" id="UP001499841"/>
    </source>
</evidence>
<protein>
    <recommendedName>
        <fullName evidence="1">Pyridoxamine 5'-phosphate oxidase N-terminal domain-containing protein</fullName>
    </recommendedName>
</protein>
<dbReference type="SUPFAM" id="SSF50475">
    <property type="entry name" value="FMN-binding split barrel"/>
    <property type="match status" value="1"/>
</dbReference>
<organism evidence="2 3">
    <name type="scientific">Georgenia daeguensis</name>
    <dbReference type="NCBI Taxonomy" id="908355"/>
    <lineage>
        <taxon>Bacteria</taxon>
        <taxon>Bacillati</taxon>
        <taxon>Actinomycetota</taxon>
        <taxon>Actinomycetes</taxon>
        <taxon>Micrococcales</taxon>
        <taxon>Bogoriellaceae</taxon>
        <taxon>Georgenia</taxon>
    </lineage>
</organism>
<gene>
    <name evidence="2" type="ORF">GCM10022262_26440</name>
</gene>
<sequence>MSFTDQEIAFLRSQSTARFATVGPGEQPDVVPVALEFDGTYFWVGGVGGQVLETRKFRNVEAGFHKVALVVDDMVSFDPFVVRGIRVYGRAEGPIERVGVVGPGYFLRVTPTVSWSWNMEGEPVGETWYDTPRTEHAAPSGAATS</sequence>
<reference evidence="3" key="1">
    <citation type="journal article" date="2019" name="Int. J. Syst. Evol. Microbiol.">
        <title>The Global Catalogue of Microorganisms (GCM) 10K type strain sequencing project: providing services to taxonomists for standard genome sequencing and annotation.</title>
        <authorList>
            <consortium name="The Broad Institute Genomics Platform"/>
            <consortium name="The Broad Institute Genome Sequencing Center for Infectious Disease"/>
            <person name="Wu L."/>
            <person name="Ma J."/>
        </authorList>
    </citation>
    <scope>NUCLEOTIDE SEQUENCE [LARGE SCALE GENOMIC DNA]</scope>
    <source>
        <strain evidence="3">JCM 17459</strain>
    </source>
</reference>